<feature type="non-terminal residue" evidence="1">
    <location>
        <position position="134"/>
    </location>
</feature>
<dbReference type="OrthoDB" id="1727572at2759"/>
<dbReference type="Proteomes" id="UP000554482">
    <property type="component" value="Unassembled WGS sequence"/>
</dbReference>
<protein>
    <submittedName>
        <fullName evidence="1">Phragmoplast orienting kinesin</fullName>
    </submittedName>
</protein>
<dbReference type="EMBL" id="JABWDY010003004">
    <property type="protein sequence ID" value="KAF5206247.1"/>
    <property type="molecule type" value="Genomic_DNA"/>
</dbReference>
<gene>
    <name evidence="1" type="ORF">FRX31_004166</name>
</gene>
<keyword evidence="2" id="KW-1185">Reference proteome</keyword>
<evidence type="ECO:0000313" key="2">
    <source>
        <dbReference type="Proteomes" id="UP000554482"/>
    </source>
</evidence>
<comment type="caution">
    <text evidence="1">The sequence shown here is derived from an EMBL/GenBank/DDBJ whole genome shotgun (WGS) entry which is preliminary data.</text>
</comment>
<proteinExistence type="predicted"/>
<organism evidence="1 2">
    <name type="scientific">Thalictrum thalictroides</name>
    <name type="common">Rue-anemone</name>
    <name type="synonym">Anemone thalictroides</name>
    <dbReference type="NCBI Taxonomy" id="46969"/>
    <lineage>
        <taxon>Eukaryota</taxon>
        <taxon>Viridiplantae</taxon>
        <taxon>Streptophyta</taxon>
        <taxon>Embryophyta</taxon>
        <taxon>Tracheophyta</taxon>
        <taxon>Spermatophyta</taxon>
        <taxon>Magnoliopsida</taxon>
        <taxon>Ranunculales</taxon>
        <taxon>Ranunculaceae</taxon>
        <taxon>Thalictroideae</taxon>
        <taxon>Thalictrum</taxon>
    </lineage>
</organism>
<name>A0A7J6XB93_THATH</name>
<sequence>AIVNEDASGDVLTMRIQIQQLKKEVSRLQGLVDGGIVNKEIDNGGVCFPGSPGSFKWEGLQGSFSPLASDKRQVWDTKAPGLGSLFHRPYRVPTTAPPLLMISFLPLELQELVIITCVNTLLFLSDISLLLGHV</sequence>
<accession>A0A7J6XB93</accession>
<reference evidence="1 2" key="1">
    <citation type="submission" date="2020-06" db="EMBL/GenBank/DDBJ databases">
        <title>Transcriptomic and genomic resources for Thalictrum thalictroides and T. hernandezii: Facilitating candidate gene discovery in an emerging model plant lineage.</title>
        <authorList>
            <person name="Arias T."/>
            <person name="Riano-Pachon D.M."/>
            <person name="Di Stilio V.S."/>
        </authorList>
    </citation>
    <scope>NUCLEOTIDE SEQUENCE [LARGE SCALE GENOMIC DNA]</scope>
    <source>
        <strain evidence="2">cv. WT478/WT964</strain>
        <tissue evidence="1">Leaves</tissue>
    </source>
</reference>
<dbReference type="AlphaFoldDB" id="A0A7J6XB93"/>
<evidence type="ECO:0000313" key="1">
    <source>
        <dbReference type="EMBL" id="KAF5206247.1"/>
    </source>
</evidence>